<reference evidence="2 3" key="1">
    <citation type="submission" date="2017-11" db="EMBL/GenBank/DDBJ databases">
        <title>Animal gut microbial communities from fecal samples from Wisconsin, USA.</title>
        <authorList>
            <person name="Neumann A."/>
        </authorList>
    </citation>
    <scope>NUCLEOTIDE SEQUENCE [LARGE SCALE GENOMIC DNA]</scope>
    <source>
        <strain evidence="2 3">UWS3</strain>
    </source>
</reference>
<dbReference type="Proteomes" id="UP000231134">
    <property type="component" value="Unassembled WGS sequence"/>
</dbReference>
<name>A0A2M9A8T7_9BACT</name>
<evidence type="ECO:0000313" key="3">
    <source>
        <dbReference type="Proteomes" id="UP000231134"/>
    </source>
</evidence>
<dbReference type="RefSeq" id="WP_157797995.1">
    <property type="nucleotide sequence ID" value="NZ_PGEX01000001.1"/>
</dbReference>
<organism evidence="2 3">
    <name type="scientific">Hallerella succinigenes</name>
    <dbReference type="NCBI Taxonomy" id="1896222"/>
    <lineage>
        <taxon>Bacteria</taxon>
        <taxon>Pseudomonadati</taxon>
        <taxon>Fibrobacterota</taxon>
        <taxon>Fibrobacteria</taxon>
        <taxon>Fibrobacterales</taxon>
        <taxon>Fibrobacteraceae</taxon>
        <taxon>Hallerella</taxon>
    </lineage>
</organism>
<evidence type="ECO:0000256" key="1">
    <source>
        <dbReference type="SAM" id="SignalP"/>
    </source>
</evidence>
<evidence type="ECO:0000313" key="2">
    <source>
        <dbReference type="EMBL" id="PJJ42130.1"/>
    </source>
</evidence>
<protein>
    <submittedName>
        <fullName evidence="2">Uncharacterized protein</fullName>
    </submittedName>
</protein>
<accession>A0A2M9A8T7</accession>
<keyword evidence="1" id="KW-0732">Signal</keyword>
<sequence length="255" mass="29574">MKKLILILSILALNVFAINCRDMFQTSFTSSTTNTYLVDSAYIENYGHDFTYYASMKYHYTGSNLDSIVRCVELEDNCSTIHQKTIQETSEENIRTTTYYNDQIIQEETYFIGMDSSLTYVYSPAISDEPKVDYIRIVYLRNDTLYREAWDLPENTLQKEQSSFITPDPNDENTCVITSYDSPSSTTQQMITNTENGFVVSNKNSEEKMFYIMVNPNSTTSILRKNRPTFIPEKAKHFDLLGRPANSKYIIKFNR</sequence>
<feature type="chain" id="PRO_5014818827" evidence="1">
    <location>
        <begin position="18"/>
        <end position="255"/>
    </location>
</feature>
<feature type="signal peptide" evidence="1">
    <location>
        <begin position="1"/>
        <end position="17"/>
    </location>
</feature>
<dbReference type="EMBL" id="PGEX01000001">
    <property type="protein sequence ID" value="PJJ42130.1"/>
    <property type="molecule type" value="Genomic_DNA"/>
</dbReference>
<dbReference type="OrthoDB" id="9814319at2"/>
<proteinExistence type="predicted"/>
<keyword evidence="3" id="KW-1185">Reference proteome</keyword>
<dbReference type="AlphaFoldDB" id="A0A2M9A8T7"/>
<gene>
    <name evidence="2" type="ORF">BGX16_2147</name>
</gene>
<comment type="caution">
    <text evidence="2">The sequence shown here is derived from an EMBL/GenBank/DDBJ whole genome shotgun (WGS) entry which is preliminary data.</text>
</comment>